<dbReference type="InterPro" id="IPR051477">
    <property type="entry name" value="Expansin_CellWall"/>
</dbReference>
<dbReference type="SUPFAM" id="SSF50685">
    <property type="entry name" value="Barwin-like endoglucanases"/>
    <property type="match status" value="1"/>
</dbReference>
<evidence type="ECO:0000313" key="5">
    <source>
        <dbReference type="Proteomes" id="UP000267251"/>
    </source>
</evidence>
<dbReference type="CDD" id="cd22191">
    <property type="entry name" value="DPBB_RlpA_EXP_N-like"/>
    <property type="match status" value="1"/>
</dbReference>
<dbReference type="EMBL" id="KZ987796">
    <property type="protein sequence ID" value="RKP14736.1"/>
    <property type="molecule type" value="Genomic_DNA"/>
</dbReference>
<evidence type="ECO:0000259" key="3">
    <source>
        <dbReference type="Pfam" id="PF03330"/>
    </source>
</evidence>
<dbReference type="Pfam" id="PF03330">
    <property type="entry name" value="DPBB_1"/>
    <property type="match status" value="1"/>
</dbReference>
<evidence type="ECO:0000313" key="4">
    <source>
        <dbReference type="EMBL" id="RKP14736.1"/>
    </source>
</evidence>
<keyword evidence="1" id="KW-0732">Signal</keyword>
<keyword evidence="5" id="KW-1185">Reference proteome</keyword>
<accession>A0A4P9Y6K8</accession>
<proteinExistence type="predicted"/>
<sequence>PYPSNTTDSSPIPADLPTTDPFSTAYTHSGKGTFYQVKADACGTHSRSKDLVAAISRVQFGRGKGDPAKRPWCQDRCAHVTGPLGNVTVRIVDICEDCKHGDLDFSHGAYDRLGKRIDGIIPISWK</sequence>
<feature type="domain" description="RlpA-like protein double-psi beta-barrel" evidence="3">
    <location>
        <begin position="29"/>
        <end position="124"/>
    </location>
</feature>
<dbReference type="PANTHER" id="PTHR31836">
    <property type="match status" value="1"/>
</dbReference>
<dbReference type="PANTHER" id="PTHR31836:SF21">
    <property type="entry name" value="EXPANSIN-LIKE PROTEIN 7"/>
    <property type="match status" value="1"/>
</dbReference>
<reference evidence="5" key="1">
    <citation type="journal article" date="2018" name="Nat. Microbiol.">
        <title>Leveraging single-cell genomics to expand the fungal tree of life.</title>
        <authorList>
            <person name="Ahrendt S.R."/>
            <person name="Quandt C.A."/>
            <person name="Ciobanu D."/>
            <person name="Clum A."/>
            <person name="Salamov A."/>
            <person name="Andreopoulos B."/>
            <person name="Cheng J.F."/>
            <person name="Woyke T."/>
            <person name="Pelin A."/>
            <person name="Henrissat B."/>
            <person name="Reynolds N.K."/>
            <person name="Benny G.L."/>
            <person name="Smith M.E."/>
            <person name="James T.Y."/>
            <person name="Grigoriev I.V."/>
        </authorList>
    </citation>
    <scope>NUCLEOTIDE SEQUENCE [LARGE SCALE GENOMIC DNA]</scope>
</reference>
<feature type="region of interest" description="Disordered" evidence="2">
    <location>
        <begin position="1"/>
        <end position="22"/>
    </location>
</feature>
<dbReference type="InterPro" id="IPR036908">
    <property type="entry name" value="RlpA-like_sf"/>
</dbReference>
<feature type="non-terminal residue" evidence="4">
    <location>
        <position position="1"/>
    </location>
</feature>
<dbReference type="Gene3D" id="2.40.40.10">
    <property type="entry name" value="RlpA-like domain"/>
    <property type="match status" value="1"/>
</dbReference>
<organism evidence="4 5">
    <name type="scientific">Piptocephalis cylindrospora</name>
    <dbReference type="NCBI Taxonomy" id="1907219"/>
    <lineage>
        <taxon>Eukaryota</taxon>
        <taxon>Fungi</taxon>
        <taxon>Fungi incertae sedis</taxon>
        <taxon>Zoopagomycota</taxon>
        <taxon>Zoopagomycotina</taxon>
        <taxon>Zoopagomycetes</taxon>
        <taxon>Zoopagales</taxon>
        <taxon>Piptocephalidaceae</taxon>
        <taxon>Piptocephalis</taxon>
    </lineage>
</organism>
<dbReference type="Proteomes" id="UP000267251">
    <property type="component" value="Unassembled WGS sequence"/>
</dbReference>
<name>A0A4P9Y6K8_9FUNG</name>
<dbReference type="InterPro" id="IPR009009">
    <property type="entry name" value="RlpA-like_DPBB"/>
</dbReference>
<evidence type="ECO:0000256" key="1">
    <source>
        <dbReference type="ARBA" id="ARBA00022729"/>
    </source>
</evidence>
<gene>
    <name evidence="4" type="ORF">BJ684DRAFT_4234</name>
</gene>
<protein>
    <recommendedName>
        <fullName evidence="3">RlpA-like protein double-psi beta-barrel domain-containing protein</fullName>
    </recommendedName>
</protein>
<dbReference type="AlphaFoldDB" id="A0A4P9Y6K8"/>
<evidence type="ECO:0000256" key="2">
    <source>
        <dbReference type="SAM" id="MobiDB-lite"/>
    </source>
</evidence>
<dbReference type="OrthoDB" id="623670at2759"/>
<feature type="non-terminal residue" evidence="4">
    <location>
        <position position="126"/>
    </location>
</feature>
<feature type="compositionally biased region" description="Polar residues" evidence="2">
    <location>
        <begin position="1"/>
        <end position="10"/>
    </location>
</feature>